<dbReference type="EMBL" id="MOPA01000012">
    <property type="protein sequence ID" value="KAK1526535.1"/>
    <property type="molecule type" value="Genomic_DNA"/>
</dbReference>
<name>A0ABQ9S4Y0_9PEZI</name>
<protein>
    <submittedName>
        <fullName evidence="2">Uncharacterized protein</fullName>
    </submittedName>
</protein>
<accession>A0ABQ9S4Y0</accession>
<evidence type="ECO:0000313" key="2">
    <source>
        <dbReference type="EMBL" id="KAK1526535.1"/>
    </source>
</evidence>
<proteinExistence type="predicted"/>
<evidence type="ECO:0000256" key="1">
    <source>
        <dbReference type="SAM" id="MobiDB-lite"/>
    </source>
</evidence>
<sequence length="193" mass="21618">MRCGMSCAGRYSIWLRSPPRVREIDARDASAANAMSTWEARRVQAIDYGLEVKSQPRPACRFKQTQKFLGSHWAGLDDAKDQGRTSSIGAASAGQGPKATREEASAYLPSPTQRYLNSTRAGATGVDRVCSFLSRSGLFVQAKPRLPRRRRPFHLKRSTGPFPVPMDRRCFCPLLTRLCDFVFPDHRPPHTTH</sequence>
<evidence type="ECO:0000313" key="3">
    <source>
        <dbReference type="Proteomes" id="UP001241169"/>
    </source>
</evidence>
<organism evidence="2 3">
    <name type="scientific">Colletotrichum paranaense</name>
    <dbReference type="NCBI Taxonomy" id="1914294"/>
    <lineage>
        <taxon>Eukaryota</taxon>
        <taxon>Fungi</taxon>
        <taxon>Dikarya</taxon>
        <taxon>Ascomycota</taxon>
        <taxon>Pezizomycotina</taxon>
        <taxon>Sordariomycetes</taxon>
        <taxon>Hypocreomycetidae</taxon>
        <taxon>Glomerellales</taxon>
        <taxon>Glomerellaceae</taxon>
        <taxon>Colletotrichum</taxon>
        <taxon>Colletotrichum acutatum species complex</taxon>
    </lineage>
</organism>
<keyword evidence="3" id="KW-1185">Reference proteome</keyword>
<dbReference type="RefSeq" id="XP_060343710.1">
    <property type="nucleotide sequence ID" value="XM_060497317.1"/>
</dbReference>
<feature type="region of interest" description="Disordered" evidence="1">
    <location>
        <begin position="80"/>
        <end position="112"/>
    </location>
</feature>
<dbReference type="GeneID" id="85381216"/>
<reference evidence="2 3" key="1">
    <citation type="submission" date="2016-10" db="EMBL/GenBank/DDBJ databases">
        <title>The genome sequence of Colletotrichum fioriniae PJ7.</title>
        <authorList>
            <person name="Baroncelli R."/>
        </authorList>
    </citation>
    <scope>NUCLEOTIDE SEQUENCE [LARGE SCALE GENOMIC DNA]</scope>
    <source>
        <strain evidence="2 3">IMI 384185</strain>
    </source>
</reference>
<comment type="caution">
    <text evidence="2">The sequence shown here is derived from an EMBL/GenBank/DDBJ whole genome shotgun (WGS) entry which is preliminary data.</text>
</comment>
<dbReference type="Proteomes" id="UP001241169">
    <property type="component" value="Unassembled WGS sequence"/>
</dbReference>
<gene>
    <name evidence="2" type="ORF">CPAR01_13063</name>
</gene>